<reference evidence="2" key="1">
    <citation type="submission" date="2006-06" db="EMBL/GenBank/DDBJ databases">
        <title>Complete sequence of Trichodesmium erythraeum IMS101.</title>
        <authorList>
            <consortium name="US DOE Joint Genome Institute"/>
            <person name="Copeland A."/>
            <person name="Lucas S."/>
            <person name="Lapidus A."/>
            <person name="Barry K."/>
            <person name="Detter J.C."/>
            <person name="Glavina del Rio T."/>
            <person name="Hammon N."/>
            <person name="Israni S."/>
            <person name="Dalin E."/>
            <person name="Tice H."/>
            <person name="Pitluck S."/>
            <person name="Kiss H."/>
            <person name="Munk A.C."/>
            <person name="Brettin T."/>
            <person name="Bruce D."/>
            <person name="Han C."/>
            <person name="Tapia R."/>
            <person name="Gilna P."/>
            <person name="Schmutz J."/>
            <person name="Larimer F."/>
            <person name="Land M."/>
            <person name="Hauser L."/>
            <person name="Kyrpides N."/>
            <person name="Kim E."/>
            <person name="Richardson P."/>
        </authorList>
    </citation>
    <scope>NUCLEOTIDE SEQUENCE [LARGE SCALE GENOMIC DNA]</scope>
    <source>
        <strain evidence="2">IMS101</strain>
    </source>
</reference>
<gene>
    <name evidence="2" type="ordered locus">Tery_4079</name>
</gene>
<sequence>MSNLRWLILSSSASGAGLVSIGSLIISLSHKSTLVGFLFLFFVLTVFTINVILTAHYYSKISRQLYIKNKMQTQMKMRAKPTRYRY</sequence>
<keyword evidence="1" id="KW-0472">Membrane</keyword>
<dbReference type="HOGENOM" id="CLU_2496956_0_0_3"/>
<feature type="transmembrane region" description="Helical" evidence="1">
    <location>
        <begin position="34"/>
        <end position="58"/>
    </location>
</feature>
<protein>
    <submittedName>
        <fullName evidence="2">Uncharacterized protein</fullName>
    </submittedName>
</protein>
<name>Q10XD6_TRIEI</name>
<organism evidence="2">
    <name type="scientific">Trichodesmium erythraeum (strain IMS101)</name>
    <dbReference type="NCBI Taxonomy" id="203124"/>
    <lineage>
        <taxon>Bacteria</taxon>
        <taxon>Bacillati</taxon>
        <taxon>Cyanobacteriota</taxon>
        <taxon>Cyanophyceae</taxon>
        <taxon>Oscillatoriophycideae</taxon>
        <taxon>Oscillatoriales</taxon>
        <taxon>Microcoleaceae</taxon>
        <taxon>Trichodesmium</taxon>
    </lineage>
</organism>
<keyword evidence="1" id="KW-1133">Transmembrane helix</keyword>
<dbReference type="KEGG" id="ter:Tery_4079"/>
<accession>Q10XD6</accession>
<evidence type="ECO:0000256" key="1">
    <source>
        <dbReference type="SAM" id="Phobius"/>
    </source>
</evidence>
<keyword evidence="1" id="KW-0812">Transmembrane</keyword>
<evidence type="ECO:0000313" key="2">
    <source>
        <dbReference type="EMBL" id="ABG53088.1"/>
    </source>
</evidence>
<feature type="transmembrane region" description="Helical" evidence="1">
    <location>
        <begin position="7"/>
        <end position="28"/>
    </location>
</feature>
<dbReference type="EMBL" id="CP000393">
    <property type="protein sequence ID" value="ABG53088.1"/>
    <property type="molecule type" value="Genomic_DNA"/>
</dbReference>
<dbReference type="AlphaFoldDB" id="Q10XD6"/>
<proteinExistence type="predicted"/>